<sequence length="274" mass="28865">MTEHRYTPEWLALREPADTAARADVLLPPLLAHLPLAPLVVRDLGCGTGAMGRWLSPRLPGPQHWILHDNDPELLALAAASLGERNGHGPKVVVSAERRDVTGLRAEDLAGTSLVTASALLDLLTAGEVDALAAACVEAGCAALLGISVAGRVELDPADPLDPEIAAAFDDHQRRVTEGRRLLGPDAVAVAATAFAARGATVRTAASPWRLGPEHRALTAEWLRGWAGAAVEQRPDLAPDAGPYLRRRLAACTEGGLRVTVHHDDLLALPGPRP</sequence>
<comment type="caution">
    <text evidence="1">The sequence shown here is derived from an EMBL/GenBank/DDBJ whole genome shotgun (WGS) entry which is preliminary data.</text>
</comment>
<dbReference type="SUPFAM" id="SSF53335">
    <property type="entry name" value="S-adenosyl-L-methionine-dependent methyltransferases"/>
    <property type="match status" value="1"/>
</dbReference>
<name>A0ABW1NSF1_9ACTN</name>
<dbReference type="GO" id="GO:0008168">
    <property type="term" value="F:methyltransferase activity"/>
    <property type="evidence" value="ECO:0007669"/>
    <property type="project" value="UniProtKB-KW"/>
</dbReference>
<keyword evidence="1" id="KW-0489">Methyltransferase</keyword>
<accession>A0ABW1NSF1</accession>
<keyword evidence="1" id="KW-0808">Transferase</keyword>
<reference evidence="2" key="1">
    <citation type="journal article" date="2019" name="Int. J. Syst. Evol. Microbiol.">
        <title>The Global Catalogue of Microorganisms (GCM) 10K type strain sequencing project: providing services to taxonomists for standard genome sequencing and annotation.</title>
        <authorList>
            <consortium name="The Broad Institute Genomics Platform"/>
            <consortium name="The Broad Institute Genome Sequencing Center for Infectious Disease"/>
            <person name="Wu L."/>
            <person name="Ma J."/>
        </authorList>
    </citation>
    <scope>NUCLEOTIDE SEQUENCE [LARGE SCALE GENOMIC DNA]</scope>
    <source>
        <strain evidence="2">JCM 30346</strain>
    </source>
</reference>
<keyword evidence="2" id="KW-1185">Reference proteome</keyword>
<protein>
    <submittedName>
        <fullName evidence="1">SAM-dependent methyltransferase</fullName>
    </submittedName>
</protein>
<organism evidence="1 2">
    <name type="scientific">Sphaerisporangium aureirubrum</name>
    <dbReference type="NCBI Taxonomy" id="1544736"/>
    <lineage>
        <taxon>Bacteria</taxon>
        <taxon>Bacillati</taxon>
        <taxon>Actinomycetota</taxon>
        <taxon>Actinomycetes</taxon>
        <taxon>Streptosporangiales</taxon>
        <taxon>Streptosporangiaceae</taxon>
        <taxon>Sphaerisporangium</taxon>
    </lineage>
</organism>
<proteinExistence type="predicted"/>
<dbReference type="EMBL" id="JBHSRF010000073">
    <property type="protein sequence ID" value="MFC6085958.1"/>
    <property type="molecule type" value="Genomic_DNA"/>
</dbReference>
<dbReference type="GO" id="GO:0032259">
    <property type="term" value="P:methylation"/>
    <property type="evidence" value="ECO:0007669"/>
    <property type="project" value="UniProtKB-KW"/>
</dbReference>
<evidence type="ECO:0000313" key="2">
    <source>
        <dbReference type="Proteomes" id="UP001596137"/>
    </source>
</evidence>
<evidence type="ECO:0000313" key="1">
    <source>
        <dbReference type="EMBL" id="MFC6085958.1"/>
    </source>
</evidence>
<gene>
    <name evidence="1" type="ORF">ACFP1K_32660</name>
</gene>
<dbReference type="Proteomes" id="UP001596137">
    <property type="component" value="Unassembled WGS sequence"/>
</dbReference>
<dbReference type="RefSeq" id="WP_380760659.1">
    <property type="nucleotide sequence ID" value="NZ_JBHSRF010000073.1"/>
</dbReference>
<dbReference type="Gene3D" id="3.40.50.150">
    <property type="entry name" value="Vaccinia Virus protein VP39"/>
    <property type="match status" value="1"/>
</dbReference>
<dbReference type="InterPro" id="IPR029063">
    <property type="entry name" value="SAM-dependent_MTases_sf"/>
</dbReference>